<evidence type="ECO:0000313" key="2">
    <source>
        <dbReference type="Proteomes" id="UP001303046"/>
    </source>
</evidence>
<dbReference type="Proteomes" id="UP001303046">
    <property type="component" value="Unassembled WGS sequence"/>
</dbReference>
<reference evidence="1 2" key="1">
    <citation type="submission" date="2023-08" db="EMBL/GenBank/DDBJ databases">
        <title>A Necator americanus chromosomal reference genome.</title>
        <authorList>
            <person name="Ilik V."/>
            <person name="Petrzelkova K.J."/>
            <person name="Pardy F."/>
            <person name="Fuh T."/>
            <person name="Niatou-Singa F.S."/>
            <person name="Gouil Q."/>
            <person name="Baker L."/>
            <person name="Ritchie M.E."/>
            <person name="Jex A.R."/>
            <person name="Gazzola D."/>
            <person name="Li H."/>
            <person name="Toshio Fujiwara R."/>
            <person name="Zhan B."/>
            <person name="Aroian R.V."/>
            <person name="Pafco B."/>
            <person name="Schwarz E.M."/>
        </authorList>
    </citation>
    <scope>NUCLEOTIDE SEQUENCE [LARGE SCALE GENOMIC DNA]</scope>
    <source>
        <strain evidence="1 2">Aroian</strain>
        <tissue evidence="1">Whole animal</tissue>
    </source>
</reference>
<sequence>MFATIILVFISRTQDEAQPQEQAGFGQGFGCMDSMRTVSKIIEISREYSEGFDSVETNAVLPALVDHDVGASHVSILAN</sequence>
<evidence type="ECO:0000313" key="1">
    <source>
        <dbReference type="EMBL" id="KAK6743484.1"/>
    </source>
</evidence>
<protein>
    <submittedName>
        <fullName evidence="1">Uncharacterized protein</fullName>
    </submittedName>
</protein>
<name>A0ABR1CYX0_NECAM</name>
<dbReference type="EMBL" id="JAVFWL010000003">
    <property type="protein sequence ID" value="KAK6743484.1"/>
    <property type="molecule type" value="Genomic_DNA"/>
</dbReference>
<keyword evidence="2" id="KW-1185">Reference proteome</keyword>
<accession>A0ABR1CYX0</accession>
<comment type="caution">
    <text evidence="1">The sequence shown here is derived from an EMBL/GenBank/DDBJ whole genome shotgun (WGS) entry which is preliminary data.</text>
</comment>
<proteinExistence type="predicted"/>
<gene>
    <name evidence="1" type="primary">Necator_chrIII.g11398</name>
    <name evidence="1" type="ORF">RB195_010633</name>
</gene>
<organism evidence="1 2">
    <name type="scientific">Necator americanus</name>
    <name type="common">Human hookworm</name>
    <dbReference type="NCBI Taxonomy" id="51031"/>
    <lineage>
        <taxon>Eukaryota</taxon>
        <taxon>Metazoa</taxon>
        <taxon>Ecdysozoa</taxon>
        <taxon>Nematoda</taxon>
        <taxon>Chromadorea</taxon>
        <taxon>Rhabditida</taxon>
        <taxon>Rhabditina</taxon>
        <taxon>Rhabditomorpha</taxon>
        <taxon>Strongyloidea</taxon>
        <taxon>Ancylostomatidae</taxon>
        <taxon>Bunostominae</taxon>
        <taxon>Necator</taxon>
    </lineage>
</organism>